<comment type="caution">
    <text evidence="1">The sequence shown here is derived from an EMBL/GenBank/DDBJ whole genome shotgun (WGS) entry which is preliminary data.</text>
</comment>
<accession>A0ABR0P3W8</accession>
<dbReference type="EMBL" id="JARKNE010000008">
    <property type="protein sequence ID" value="KAK5812334.1"/>
    <property type="molecule type" value="Genomic_DNA"/>
</dbReference>
<protein>
    <recommendedName>
        <fullName evidence="3">Reverse transcriptase domain-containing protein</fullName>
    </recommendedName>
</protein>
<keyword evidence="2" id="KW-1185">Reference proteome</keyword>
<dbReference type="PANTHER" id="PTHR31635:SF196">
    <property type="entry name" value="REVERSE TRANSCRIPTASE DOMAIN-CONTAINING PROTEIN-RELATED"/>
    <property type="match status" value="1"/>
</dbReference>
<evidence type="ECO:0000313" key="1">
    <source>
        <dbReference type="EMBL" id="KAK5812334.1"/>
    </source>
</evidence>
<evidence type="ECO:0000313" key="2">
    <source>
        <dbReference type="Proteomes" id="UP001358586"/>
    </source>
</evidence>
<dbReference type="PANTHER" id="PTHR31635">
    <property type="entry name" value="REVERSE TRANSCRIPTASE DOMAIN-CONTAINING PROTEIN-RELATED"/>
    <property type="match status" value="1"/>
</dbReference>
<dbReference type="Proteomes" id="UP001358586">
    <property type="component" value="Chromosome 8"/>
</dbReference>
<evidence type="ECO:0008006" key="3">
    <source>
        <dbReference type="Google" id="ProtNLM"/>
    </source>
</evidence>
<proteinExistence type="predicted"/>
<sequence length="307" mass="35764">MSYLTSHIVRQSKSDREAILMDTNGSKPKEKGNDHRAWFRYDIWWAKEKEARDIITSVWSNEECNILEKMELVLDKMGPWKHQHYRRMKNNIKGLKKEITKLLDVPTNERSMSLLKNARDERDLNDVPECINEDMNKRLNGEFADEEILTTFKQMEPHKAPKIDGLSEIFFKDYWPTMGVDVLSLCHDILKGNKSAECINETLIVLIPKIKNPCEMANFHPITLCKVIYKIVLKTLATWLKDVLPMCISQNQSAFVPNRMIHDNVLVAHTLMHYLRSSKNGPNKGCVVKLDMRKVKTGWNGVLLRKW</sequence>
<reference evidence="1 2" key="1">
    <citation type="submission" date="2023-03" db="EMBL/GenBank/DDBJ databases">
        <title>WGS of Gossypium arboreum.</title>
        <authorList>
            <person name="Yu D."/>
        </authorList>
    </citation>
    <scope>NUCLEOTIDE SEQUENCE [LARGE SCALE GENOMIC DNA]</scope>
    <source>
        <tissue evidence="1">Leaf</tissue>
    </source>
</reference>
<name>A0ABR0P3W8_GOSAR</name>
<organism evidence="1 2">
    <name type="scientific">Gossypium arboreum</name>
    <name type="common">Tree cotton</name>
    <name type="synonym">Gossypium nanking</name>
    <dbReference type="NCBI Taxonomy" id="29729"/>
    <lineage>
        <taxon>Eukaryota</taxon>
        <taxon>Viridiplantae</taxon>
        <taxon>Streptophyta</taxon>
        <taxon>Embryophyta</taxon>
        <taxon>Tracheophyta</taxon>
        <taxon>Spermatophyta</taxon>
        <taxon>Magnoliopsida</taxon>
        <taxon>eudicotyledons</taxon>
        <taxon>Gunneridae</taxon>
        <taxon>Pentapetalae</taxon>
        <taxon>rosids</taxon>
        <taxon>malvids</taxon>
        <taxon>Malvales</taxon>
        <taxon>Malvaceae</taxon>
        <taxon>Malvoideae</taxon>
        <taxon>Gossypium</taxon>
    </lineage>
</organism>
<gene>
    <name evidence="1" type="ORF">PVK06_027763</name>
</gene>